<evidence type="ECO:0000256" key="4">
    <source>
        <dbReference type="ARBA" id="ARBA00022679"/>
    </source>
</evidence>
<dbReference type="VEuPathDB" id="PiroplasmaDB:TpMuguga_01g00078"/>
<dbReference type="GO" id="GO:0061630">
    <property type="term" value="F:ubiquitin protein ligase activity"/>
    <property type="evidence" value="ECO:0007669"/>
    <property type="project" value="UniProtKB-EC"/>
</dbReference>
<dbReference type="SUPFAM" id="SSF56204">
    <property type="entry name" value="Hect, E3 ligase catalytic domain"/>
    <property type="match status" value="1"/>
</dbReference>
<dbReference type="InterPro" id="IPR000569">
    <property type="entry name" value="HECT_dom"/>
</dbReference>
<dbReference type="SMART" id="SM00119">
    <property type="entry name" value="HECTc"/>
    <property type="match status" value="1"/>
</dbReference>
<feature type="compositionally biased region" description="Polar residues" evidence="7">
    <location>
        <begin position="936"/>
        <end position="947"/>
    </location>
</feature>
<feature type="region of interest" description="Disordered" evidence="7">
    <location>
        <begin position="416"/>
        <end position="452"/>
    </location>
</feature>
<dbReference type="Gene3D" id="3.30.2160.10">
    <property type="entry name" value="Hect, E3 ligase catalytic domain"/>
    <property type="match status" value="1"/>
</dbReference>
<evidence type="ECO:0000256" key="2">
    <source>
        <dbReference type="ARBA" id="ARBA00006331"/>
    </source>
</evidence>
<dbReference type="SUPFAM" id="SSF48371">
    <property type="entry name" value="ARM repeat"/>
    <property type="match status" value="1"/>
</dbReference>
<evidence type="ECO:0000259" key="8">
    <source>
        <dbReference type="PROSITE" id="PS50237"/>
    </source>
</evidence>
<evidence type="ECO:0000256" key="7">
    <source>
        <dbReference type="SAM" id="MobiDB-lite"/>
    </source>
</evidence>
<dbReference type="PROSITE" id="PS50237">
    <property type="entry name" value="HECT"/>
    <property type="match status" value="1"/>
</dbReference>
<feature type="compositionally biased region" description="Low complexity" evidence="7">
    <location>
        <begin position="688"/>
        <end position="703"/>
    </location>
</feature>
<dbReference type="Gene3D" id="1.25.10.10">
    <property type="entry name" value="Leucine-rich Repeat Variant"/>
    <property type="match status" value="1"/>
</dbReference>
<dbReference type="OMA" id="WTPYELV"/>
<dbReference type="PANTHER" id="PTHR45670">
    <property type="entry name" value="E3 UBIQUITIN-PROTEIN LIGASE TRIP12"/>
    <property type="match status" value="1"/>
</dbReference>
<feature type="region of interest" description="Disordered" evidence="7">
    <location>
        <begin position="815"/>
        <end position="846"/>
    </location>
</feature>
<dbReference type="GO" id="GO:0000209">
    <property type="term" value="P:protein polyubiquitination"/>
    <property type="evidence" value="ECO:0007669"/>
    <property type="project" value="TreeGrafter"/>
</dbReference>
<dbReference type="EC" id="2.3.2.26" evidence="3"/>
<dbReference type="InParanoid" id="Q4N9N6"/>
<dbReference type="PANTHER" id="PTHR45670:SF1">
    <property type="entry name" value="E3 UBIQUITIN-PROTEIN LIGASE HECTD1"/>
    <property type="match status" value="1"/>
</dbReference>
<sequence length="1725" mass="197890">MDDSNDSIAYSDYDQAPVKIAKGLNTGKWLSILSILKNGNNTEQVVSLTELSNLLSYSNEDYLLGFPSMAYIKVLFHILENPDVKYSKRYPQNTEKTSESQDDNVNLQLPYYHFLSSVYKDDKFLMDKVFTEQGFEDDDKELPEDTKENYSDSGMDLDEEEYFEPDSAVFMNKMILSATCLNTILDIVPYTSRYFALNNNLTVLCNKLSDLEYIDLAERILLIFEKLSNEIPLSLLRKSVLYHMLQYIDFFPIDIQISSFNSVLNVVRLVDNKDYFIEYLIPILNTLSTFIQNDNKKLVDVIISIWKELLAIVIREEDEELVSEFVAKLSENNFLEKILQLILSPNMGRNAILEHVSILSSLVQISTEMVKQLFKYDQLLNIKLLCYSQNDSLQYAFLHLANNILSNPSKDYEEVDDFDQHSQVDEPNKPDQTESNETMYVDSTVSESENKTKDLVKEQDRDSFFCENPQYFSIIFELLPITDLCDLCYLLSSDRHKASVIGLIYNILRVSNKIEKFSQIVHSTLSVSKTTELVSTCLLQVDLGSEDTLNNLLGILEVLINMFGNNVIVTFQRSEIVDLIVNNQPDQELNTQNSYNLDSTQDDSDLLFEIRTNFDVWTPYELVKNVPITRLNFFENQESLHKFITTLVSQSFTSTHLHILWKAFLKIFQYPNLYNSSYSPISQGTPTSSNSNNVNTNFSNSSSLKTPPLDSEQAPTKLDENSVTKENNTGKADNSENSTDTQTKKSDGVTKSCKADQFSKQNEGIHIFGNLDKKYKTGLDGVIKKYVSSYSSHPFNILHTELKLRLRPIFLGTKSNVSPTSTPDSSKTPDKLEGKPGSDQQSPVERDSDRLLPISVYVPCLVRLSKVENYVKRYIEKKINSKVLDVFIFLNGVCLGSNVTMYEALCRFGGFSPKKRRQIVAHTHLLKYTYTLNPDQSTSVDSQNTPKLTEETKNESSLNGNNVKFSEQGLRVYTLYKGNKYNFDSLMEDFNEFMNIDKVNTVTSLDEVNKFNGAEEEFKLNEQENMLKDDSTMANTARAEEYNNESTEVDTNYLEAERLMDIYERNNKMDDLYTKSTTEYLNSLCKQRELEYKNNVSVDESMTNDSSSPYNLGLSNPIIYTKLSSETVLDETKTDHLKYLIKLAEFDQDRISFIMGEDNDFRDFLLDCAFPIFLGKFPYDKKVLLRTLSIFENLTNKLNPESDLGVLVSDNSQIEQLNGDKTEFNGSISGTQDDQSGVGLVVSSPLTMKLLSACSDLSRSLCFGCEYWVQCALSCPSIFSLRSRTILFRMNTVGLNRNLSHFHNKLRNLSHDGITEPFDDYLFEYVSNNRVRFIDEDVKIPKMKISVDRENLLEDAMLTFEQVQNNPKLEIEYKNEVGIGSGPTLEFFTLISEEFAKFQKPKLLECIDGYYFPTPHSTDSLDMDSFTKYLSKSQESESFVSEPFTPLDGSNDGNLPLLLFRLFSFLGKVCAYVMLDDKMFDLFFHPLFWDLVKFPNKPQNLTLETLAKIDPELANSLQQIKDHPDPSQLHLVHEFKGYELLKGGSNVFVNRENVDEYVRLIVDFKLLEGIKLQIWAFRYGFSCVLPLYSLWFFTDSELSEVIFGNKKNQSKFWTMEHLKNYIVPDHGYDTNSKVYNDLITILHNFDDDKRRLFLKFTTGSPLLPREGFKSLVPLMRVVKKGNADELPSVMTCTNYLKMPEYTSIEEMKIKLIKAIQEGQNAFNLS</sequence>
<feature type="compositionally biased region" description="Polar residues" evidence="7">
    <location>
        <begin position="724"/>
        <end position="741"/>
    </location>
</feature>
<dbReference type="EMBL" id="AAGK01000001">
    <property type="protein sequence ID" value="EAN33322.1"/>
    <property type="molecule type" value="Genomic_DNA"/>
</dbReference>
<keyword evidence="4" id="KW-0808">Transferase</keyword>
<dbReference type="InterPro" id="IPR045322">
    <property type="entry name" value="HECTD1/TRIP12-like"/>
</dbReference>
<evidence type="ECO:0000313" key="10">
    <source>
        <dbReference type="Proteomes" id="UP000001949"/>
    </source>
</evidence>
<dbReference type="InterPro" id="IPR011989">
    <property type="entry name" value="ARM-like"/>
</dbReference>
<dbReference type="GO" id="GO:0043161">
    <property type="term" value="P:proteasome-mediated ubiquitin-dependent protein catabolic process"/>
    <property type="evidence" value="ECO:0007669"/>
    <property type="project" value="TreeGrafter"/>
</dbReference>
<feature type="compositionally biased region" description="Basic and acidic residues" evidence="7">
    <location>
        <begin position="827"/>
        <end position="836"/>
    </location>
</feature>
<dbReference type="InterPro" id="IPR035983">
    <property type="entry name" value="Hect_E3_ubiquitin_ligase"/>
</dbReference>
<feature type="compositionally biased region" description="Polar residues" evidence="7">
    <location>
        <begin position="433"/>
        <end position="447"/>
    </location>
</feature>
<reference evidence="9 10" key="1">
    <citation type="journal article" date="2005" name="Science">
        <title>Genome sequence of Theileria parva, a bovine pathogen that transforms lymphocytes.</title>
        <authorList>
            <person name="Gardner M.J."/>
            <person name="Bishop R."/>
            <person name="Shah T."/>
            <person name="de Villiers E.P."/>
            <person name="Carlton J.M."/>
            <person name="Hall N."/>
            <person name="Ren Q."/>
            <person name="Paulsen I.T."/>
            <person name="Pain A."/>
            <person name="Berriman M."/>
            <person name="Wilson R.J.M."/>
            <person name="Sato S."/>
            <person name="Ralph S.A."/>
            <person name="Mann D.J."/>
            <person name="Xiong Z."/>
            <person name="Shallom S.J."/>
            <person name="Weidman J."/>
            <person name="Jiang L."/>
            <person name="Lynn J."/>
            <person name="Weaver B."/>
            <person name="Shoaibi A."/>
            <person name="Domingo A.R."/>
            <person name="Wasawo D."/>
            <person name="Crabtree J."/>
            <person name="Wortman J.R."/>
            <person name="Haas B."/>
            <person name="Angiuoli S.V."/>
            <person name="Creasy T.H."/>
            <person name="Lu C."/>
            <person name="Suh B."/>
            <person name="Silva J.C."/>
            <person name="Utterback T.R."/>
            <person name="Feldblyum T.V."/>
            <person name="Pertea M."/>
            <person name="Allen J."/>
            <person name="Nierman W.C."/>
            <person name="Taracha E.L.N."/>
            <person name="Salzberg S.L."/>
            <person name="White O.R."/>
            <person name="Fitzhugh H.A."/>
            <person name="Morzaria S."/>
            <person name="Venter J.C."/>
            <person name="Fraser C.M."/>
            <person name="Nene V."/>
        </authorList>
    </citation>
    <scope>NUCLEOTIDE SEQUENCE [LARGE SCALE GENOMIC DNA]</scope>
    <source>
        <strain evidence="9 10">Muguga</strain>
    </source>
</reference>
<evidence type="ECO:0000256" key="1">
    <source>
        <dbReference type="ARBA" id="ARBA00000885"/>
    </source>
</evidence>
<comment type="caution">
    <text evidence="9">The sequence shown here is derived from an EMBL/GenBank/DDBJ whole genome shotgun (WGS) entry which is preliminary data.</text>
</comment>
<dbReference type="eggNOG" id="KOG0168">
    <property type="taxonomic scope" value="Eukaryota"/>
</dbReference>
<dbReference type="Proteomes" id="UP000001949">
    <property type="component" value="Unassembled WGS sequence"/>
</dbReference>
<name>Q4N9N6_THEPA</name>
<dbReference type="InterPro" id="IPR016024">
    <property type="entry name" value="ARM-type_fold"/>
</dbReference>
<dbReference type="Gene3D" id="3.90.1750.10">
    <property type="entry name" value="Hect, E3 ligase catalytic domains"/>
    <property type="match status" value="1"/>
</dbReference>
<protein>
    <recommendedName>
        <fullName evidence="3">HECT-type E3 ubiquitin transferase</fullName>
        <ecNumber evidence="3">2.3.2.26</ecNumber>
    </recommendedName>
</protein>
<dbReference type="STRING" id="5875.Q4N9N6"/>
<dbReference type="Gene3D" id="3.30.2410.10">
    <property type="entry name" value="Hect, E3 ligase catalytic domain"/>
    <property type="match status" value="1"/>
</dbReference>
<keyword evidence="10" id="KW-1185">Reference proteome</keyword>
<accession>Q4N9N6</accession>
<evidence type="ECO:0000313" key="9">
    <source>
        <dbReference type="EMBL" id="EAN33322.1"/>
    </source>
</evidence>
<comment type="catalytic activity">
    <reaction evidence="1">
        <text>S-ubiquitinyl-[E2 ubiquitin-conjugating enzyme]-L-cysteine + [acceptor protein]-L-lysine = [E2 ubiquitin-conjugating enzyme]-L-cysteine + N(6)-ubiquitinyl-[acceptor protein]-L-lysine.</text>
        <dbReference type="EC" id="2.3.2.26"/>
    </reaction>
</comment>
<feature type="region of interest" description="Disordered" evidence="7">
    <location>
        <begin position="681"/>
        <end position="751"/>
    </location>
</feature>
<feature type="domain" description="HECT" evidence="8">
    <location>
        <begin position="1463"/>
        <end position="1725"/>
    </location>
</feature>
<dbReference type="eggNOG" id="KOG0170">
    <property type="taxonomic scope" value="Eukaryota"/>
</dbReference>
<evidence type="ECO:0000256" key="6">
    <source>
        <dbReference type="PROSITE-ProRule" id="PRU00104"/>
    </source>
</evidence>
<dbReference type="KEGG" id="tpv:TP01_0078"/>
<evidence type="ECO:0000256" key="5">
    <source>
        <dbReference type="ARBA" id="ARBA00022786"/>
    </source>
</evidence>
<evidence type="ECO:0000256" key="3">
    <source>
        <dbReference type="ARBA" id="ARBA00012485"/>
    </source>
</evidence>
<gene>
    <name evidence="9" type="ordered locus">TP01_0078</name>
</gene>
<keyword evidence="5 6" id="KW-0833">Ubl conjugation pathway</keyword>
<feature type="active site" description="Glycyl thioester intermediate" evidence="6">
    <location>
        <position position="1692"/>
    </location>
</feature>
<comment type="similarity">
    <text evidence="2">Belongs to the UPL family. K-HECT subfamily.</text>
</comment>
<feature type="region of interest" description="Disordered" evidence="7">
    <location>
        <begin position="936"/>
        <end position="962"/>
    </location>
</feature>
<dbReference type="Pfam" id="PF00632">
    <property type="entry name" value="HECT"/>
    <property type="match status" value="1"/>
</dbReference>
<feature type="compositionally biased region" description="Basic and acidic residues" evidence="7">
    <location>
        <begin position="418"/>
        <end position="432"/>
    </location>
</feature>
<proteinExistence type="inferred from homology"/>
<organism evidence="9 10">
    <name type="scientific">Theileria parva</name>
    <name type="common">East coast fever infection agent</name>
    <dbReference type="NCBI Taxonomy" id="5875"/>
    <lineage>
        <taxon>Eukaryota</taxon>
        <taxon>Sar</taxon>
        <taxon>Alveolata</taxon>
        <taxon>Apicomplexa</taxon>
        <taxon>Aconoidasida</taxon>
        <taxon>Piroplasmida</taxon>
        <taxon>Theileriidae</taxon>
        <taxon>Theileria</taxon>
    </lineage>
</organism>